<organism evidence="1 2">
    <name type="scientific">Arcanobacterium phocae</name>
    <dbReference type="NCBI Taxonomy" id="131112"/>
    <lineage>
        <taxon>Bacteria</taxon>
        <taxon>Bacillati</taxon>
        <taxon>Actinomycetota</taxon>
        <taxon>Actinomycetes</taxon>
        <taxon>Actinomycetales</taxon>
        <taxon>Actinomycetaceae</taxon>
        <taxon>Arcanobacterium</taxon>
    </lineage>
</organism>
<dbReference type="EMBL" id="LT629804">
    <property type="protein sequence ID" value="SDU78591.1"/>
    <property type="molecule type" value="Genomic_DNA"/>
</dbReference>
<dbReference type="STRING" id="131112.SAMN04489737_0536"/>
<evidence type="ECO:0008006" key="3">
    <source>
        <dbReference type="Google" id="ProtNLM"/>
    </source>
</evidence>
<dbReference type="RefSeq" id="WP_091279597.1">
    <property type="nucleotide sequence ID" value="NZ_JABAPL010000017.1"/>
</dbReference>
<evidence type="ECO:0000313" key="1">
    <source>
        <dbReference type="EMBL" id="SDU78591.1"/>
    </source>
</evidence>
<dbReference type="GeneID" id="65344282"/>
<proteinExistence type="predicted"/>
<evidence type="ECO:0000313" key="2">
    <source>
        <dbReference type="Proteomes" id="UP000214355"/>
    </source>
</evidence>
<protein>
    <recommendedName>
        <fullName evidence="3">YdhG-like domain-containing protein</fullName>
    </recommendedName>
</protein>
<accession>A0A1H2LDD1</accession>
<name>A0A1H2LDD1_9ACTO</name>
<dbReference type="OrthoDB" id="5951444at2"/>
<gene>
    <name evidence="1" type="ORF">SAMN04489737_0536</name>
</gene>
<dbReference type="AlphaFoldDB" id="A0A1H2LDD1"/>
<reference evidence="2" key="1">
    <citation type="submission" date="2016-10" db="EMBL/GenBank/DDBJ databases">
        <authorList>
            <person name="Varghese N."/>
            <person name="Submissions S."/>
        </authorList>
    </citation>
    <scope>NUCLEOTIDE SEQUENCE [LARGE SCALE GENOMIC DNA]</scope>
    <source>
        <strain evidence="2">DSM 10002</strain>
    </source>
</reference>
<sequence>MRIGPACSFGKPITVQQFLRRLPHTIASDATELAHIFREVTGHEPIMWGPAIVGYGETKPGVKPDCLCDGLEVGFAVRPNRIFLYLRRYTSYYEEFATRLGNVHCGRTCISFASLADVDRAVLRELLAFAWHE</sequence>
<keyword evidence="2" id="KW-1185">Reference proteome</keyword>
<dbReference type="Proteomes" id="UP000214355">
    <property type="component" value="Chromosome I"/>
</dbReference>